<protein>
    <submittedName>
        <fullName evidence="1">Uncharacterized protein</fullName>
    </submittedName>
</protein>
<evidence type="ECO:0000313" key="2">
    <source>
        <dbReference type="Proteomes" id="UP001205185"/>
    </source>
</evidence>
<comment type="caution">
    <text evidence="1">The sequence shown here is derived from an EMBL/GenBank/DDBJ whole genome shotgun (WGS) entry which is preliminary data.</text>
</comment>
<evidence type="ECO:0000313" key="1">
    <source>
        <dbReference type="EMBL" id="MCP2271922.1"/>
    </source>
</evidence>
<reference evidence="1 2" key="1">
    <citation type="submission" date="2022-06" db="EMBL/GenBank/DDBJ databases">
        <title>Genomic Encyclopedia of Archaeal and Bacterial Type Strains, Phase II (KMG-II): from individual species to whole genera.</title>
        <authorList>
            <person name="Goeker M."/>
        </authorList>
    </citation>
    <scope>NUCLEOTIDE SEQUENCE [LARGE SCALE GENOMIC DNA]</scope>
    <source>
        <strain evidence="1 2">DSM 44255</strain>
    </source>
</reference>
<gene>
    <name evidence="1" type="ORF">LV75_004436</name>
</gene>
<dbReference type="EMBL" id="JAMTCO010000010">
    <property type="protein sequence ID" value="MCP2271922.1"/>
    <property type="molecule type" value="Genomic_DNA"/>
</dbReference>
<name>A0ABT1IH13_9PSEU</name>
<accession>A0ABT1IH13</accession>
<sequence length="176" mass="18145">MSAPEPTEMSVLLKVVEAVELKIRSSATVRLPEPERTHITQIVAKFEPGSTIGAFIQDNGEGPKMGDTYNVDKAGAVGKGATAFGVTFGDGGGQQVDLTELAAELGKLREAMRKEGTTVDHDIAVAEVAQAERSATAGDAAETVSRLAKAGEWALKCATVIGAPLAVAVLKSALGL</sequence>
<proteinExistence type="predicted"/>
<dbReference type="RefSeq" id="WP_253888870.1">
    <property type="nucleotide sequence ID" value="NZ_BAAAVB010000003.1"/>
</dbReference>
<keyword evidence="2" id="KW-1185">Reference proteome</keyword>
<organism evidence="1 2">
    <name type="scientific">Actinokineospora diospyrosa</name>
    <dbReference type="NCBI Taxonomy" id="103728"/>
    <lineage>
        <taxon>Bacteria</taxon>
        <taxon>Bacillati</taxon>
        <taxon>Actinomycetota</taxon>
        <taxon>Actinomycetes</taxon>
        <taxon>Pseudonocardiales</taxon>
        <taxon>Pseudonocardiaceae</taxon>
        <taxon>Actinokineospora</taxon>
    </lineage>
</organism>
<dbReference type="Proteomes" id="UP001205185">
    <property type="component" value="Unassembled WGS sequence"/>
</dbReference>